<dbReference type="Pfam" id="PF00497">
    <property type="entry name" value="SBP_bac_3"/>
    <property type="match status" value="1"/>
</dbReference>
<evidence type="ECO:0000313" key="4">
    <source>
        <dbReference type="Proteomes" id="UP000791080"/>
    </source>
</evidence>
<organism evidence="3 4">
    <name type="scientific">Actinoalloteichus caeruleus DSM 43889</name>
    <dbReference type="NCBI Taxonomy" id="1120930"/>
    <lineage>
        <taxon>Bacteria</taxon>
        <taxon>Bacillati</taxon>
        <taxon>Actinomycetota</taxon>
        <taxon>Actinomycetes</taxon>
        <taxon>Pseudonocardiales</taxon>
        <taxon>Pseudonocardiaceae</taxon>
        <taxon>Actinoalloteichus</taxon>
        <taxon>Actinoalloteichus cyanogriseus</taxon>
    </lineage>
</organism>
<feature type="domain" description="Solute-binding protein family 3/N-terminal" evidence="2">
    <location>
        <begin position="35"/>
        <end position="268"/>
    </location>
</feature>
<gene>
    <name evidence="3" type="ORF">G443_004302</name>
</gene>
<dbReference type="PANTHER" id="PTHR35936">
    <property type="entry name" value="MEMBRANE-BOUND LYTIC MUREIN TRANSGLYCOSYLASE F"/>
    <property type="match status" value="1"/>
</dbReference>
<dbReference type="SUPFAM" id="SSF53850">
    <property type="entry name" value="Periplasmic binding protein-like II"/>
    <property type="match status" value="1"/>
</dbReference>
<reference evidence="3 4" key="1">
    <citation type="submission" date="2013-07" db="EMBL/GenBank/DDBJ databases">
        <authorList>
            <consortium name="DOE Joint Genome Institute"/>
            <person name="Reeve W."/>
            <person name="Huntemann M."/>
            <person name="Han J."/>
            <person name="Chen A."/>
            <person name="Kyrpides N."/>
            <person name="Mavromatis K."/>
            <person name="Markowitz V."/>
            <person name="Palaniappan K."/>
            <person name="Ivanova N."/>
            <person name="Schaumberg A."/>
            <person name="Pati A."/>
            <person name="Liolios K."/>
            <person name="Nordberg H.P."/>
            <person name="Cantor M.N."/>
            <person name="Hua S.X."/>
            <person name="Woyke T."/>
        </authorList>
    </citation>
    <scope>NUCLEOTIDE SEQUENCE [LARGE SCALE GENOMIC DNA]</scope>
    <source>
        <strain evidence="3 4">DSM 43889</strain>
    </source>
</reference>
<name>A0ABT1JNC6_ACTCY</name>
<dbReference type="PANTHER" id="PTHR35936:SF17">
    <property type="entry name" value="ARGININE-BINDING EXTRACELLULAR PROTEIN ARTP"/>
    <property type="match status" value="1"/>
</dbReference>
<dbReference type="NCBIfam" id="TIGR02995">
    <property type="entry name" value="ectoine_ehuB"/>
    <property type="match status" value="1"/>
</dbReference>
<evidence type="ECO:0000313" key="3">
    <source>
        <dbReference type="EMBL" id="MCP2334032.1"/>
    </source>
</evidence>
<dbReference type="EMBL" id="AUBJ02000001">
    <property type="protein sequence ID" value="MCP2334032.1"/>
    <property type="molecule type" value="Genomic_DNA"/>
</dbReference>
<reference evidence="3 4" key="2">
    <citation type="submission" date="2022-06" db="EMBL/GenBank/DDBJ databases">
        <title>Genomic Encyclopedia of Type Strains, Phase I: the one thousand microbial genomes (KMG-I) project.</title>
        <authorList>
            <person name="Kyrpides N."/>
        </authorList>
    </citation>
    <scope>NUCLEOTIDE SEQUENCE [LARGE SCALE GENOMIC DNA]</scope>
    <source>
        <strain evidence="3 4">DSM 43889</strain>
    </source>
</reference>
<evidence type="ECO:0000256" key="1">
    <source>
        <dbReference type="ARBA" id="ARBA00022729"/>
    </source>
</evidence>
<accession>A0ABT1JNC6</accession>
<evidence type="ECO:0000259" key="2">
    <source>
        <dbReference type="SMART" id="SM00062"/>
    </source>
</evidence>
<sequence length="285" mass="30229">MVGLGTGLATGCSRVDLEATTEGGSLLDELRSRGNVRMGFANERPFAYIDSEGNLTGQASEVGKTIFRRLGVEEFVPKLADFSSLIPGLNAGLFDVIAAGMYITPARCEQIRFTNPDYNAPYNLLLPEGNPKGLGTVEDFVRRDDAVIGVIVGGVEQGIARDIGVPDSRIVVFPDQPSGFDGVLAGRADAFLLTGLSLRSALEARPGTPLELGPPFVAVVDGVEQHGAGAFGFRQDQGNIVNDFNRELADMKSSGELLEIVEPFGFTEAEMTDLTADELCSAPVS</sequence>
<proteinExistence type="predicted"/>
<dbReference type="Proteomes" id="UP000791080">
    <property type="component" value="Unassembled WGS sequence"/>
</dbReference>
<dbReference type="SMART" id="SM00062">
    <property type="entry name" value="PBPb"/>
    <property type="match status" value="1"/>
</dbReference>
<keyword evidence="1" id="KW-0732">Signal</keyword>
<dbReference type="CDD" id="cd01002">
    <property type="entry name" value="PBP2_Ehub_like"/>
    <property type="match status" value="1"/>
</dbReference>
<keyword evidence="4" id="KW-1185">Reference proteome</keyword>
<dbReference type="Gene3D" id="3.40.190.10">
    <property type="entry name" value="Periplasmic binding protein-like II"/>
    <property type="match status" value="2"/>
</dbReference>
<dbReference type="InterPro" id="IPR001638">
    <property type="entry name" value="Solute-binding_3/MltF_N"/>
</dbReference>
<comment type="caution">
    <text evidence="3">The sequence shown here is derived from an EMBL/GenBank/DDBJ whole genome shotgun (WGS) entry which is preliminary data.</text>
</comment>
<dbReference type="InterPro" id="IPR014337">
    <property type="entry name" value="Ectoine_EhuB"/>
</dbReference>
<protein>
    <submittedName>
        <fullName evidence="3">Amino acid ABC transporter substrate-binding protein, PAAT family (TC 3.A.1.3.-)</fullName>
    </submittedName>
</protein>